<reference evidence="2 3" key="1">
    <citation type="submission" date="2019-05" db="EMBL/GenBank/DDBJ databases">
        <title>Another draft genome of Portunus trituberculatus and its Hox gene families provides insights of decapod evolution.</title>
        <authorList>
            <person name="Jeong J.-H."/>
            <person name="Song I."/>
            <person name="Kim S."/>
            <person name="Choi T."/>
            <person name="Kim D."/>
            <person name="Ryu S."/>
            <person name="Kim W."/>
        </authorList>
    </citation>
    <scope>NUCLEOTIDE SEQUENCE [LARGE SCALE GENOMIC DNA]</scope>
    <source>
        <tissue evidence="2">Muscle</tissue>
    </source>
</reference>
<proteinExistence type="predicted"/>
<accession>A0A5B7HXD6</accession>
<keyword evidence="3" id="KW-1185">Reference proteome</keyword>
<protein>
    <submittedName>
        <fullName evidence="2">Uncharacterized protein</fullName>
    </submittedName>
</protein>
<dbReference type="Proteomes" id="UP000324222">
    <property type="component" value="Unassembled WGS sequence"/>
</dbReference>
<dbReference type="EMBL" id="VSRR010039056">
    <property type="protein sequence ID" value="MPC74505.1"/>
    <property type="molecule type" value="Genomic_DNA"/>
</dbReference>
<name>A0A5B7HXD6_PORTR</name>
<evidence type="ECO:0000313" key="2">
    <source>
        <dbReference type="EMBL" id="MPC74505.1"/>
    </source>
</evidence>
<comment type="caution">
    <text evidence="2">The sequence shown here is derived from an EMBL/GenBank/DDBJ whole genome shotgun (WGS) entry which is preliminary data.</text>
</comment>
<organism evidence="2 3">
    <name type="scientific">Portunus trituberculatus</name>
    <name type="common">Swimming crab</name>
    <name type="synonym">Neptunus trituberculatus</name>
    <dbReference type="NCBI Taxonomy" id="210409"/>
    <lineage>
        <taxon>Eukaryota</taxon>
        <taxon>Metazoa</taxon>
        <taxon>Ecdysozoa</taxon>
        <taxon>Arthropoda</taxon>
        <taxon>Crustacea</taxon>
        <taxon>Multicrustacea</taxon>
        <taxon>Malacostraca</taxon>
        <taxon>Eumalacostraca</taxon>
        <taxon>Eucarida</taxon>
        <taxon>Decapoda</taxon>
        <taxon>Pleocyemata</taxon>
        <taxon>Brachyura</taxon>
        <taxon>Eubrachyura</taxon>
        <taxon>Portunoidea</taxon>
        <taxon>Portunidae</taxon>
        <taxon>Portuninae</taxon>
        <taxon>Portunus</taxon>
    </lineage>
</organism>
<feature type="region of interest" description="Disordered" evidence="1">
    <location>
        <begin position="69"/>
        <end position="88"/>
    </location>
</feature>
<gene>
    <name evidence="2" type="ORF">E2C01_068865</name>
</gene>
<sequence>MFRIFLSNGRFQLRHKAKTAGRGGDVTESCRGLDIPRTWRRTALSSPHCLPSPFLRCPAPRRAVPCRVMPPPGPNTIKSPREPPLLQVDPRVFPNTRLEARSN</sequence>
<dbReference type="AlphaFoldDB" id="A0A5B7HXD6"/>
<evidence type="ECO:0000256" key="1">
    <source>
        <dbReference type="SAM" id="MobiDB-lite"/>
    </source>
</evidence>
<evidence type="ECO:0000313" key="3">
    <source>
        <dbReference type="Proteomes" id="UP000324222"/>
    </source>
</evidence>